<dbReference type="STRING" id="307972.A0A2G8K9D4"/>
<comment type="caution">
    <text evidence="3">The sequence shown here is derived from an EMBL/GenBank/DDBJ whole genome shotgun (WGS) entry which is preliminary data.</text>
</comment>
<dbReference type="InterPro" id="IPR012337">
    <property type="entry name" value="RNaseH-like_sf"/>
</dbReference>
<dbReference type="GO" id="GO:0003723">
    <property type="term" value="F:RNA binding"/>
    <property type="evidence" value="ECO:0007669"/>
    <property type="project" value="TreeGrafter"/>
</dbReference>
<dbReference type="PANTHER" id="PTHR15092:SF22">
    <property type="entry name" value="POLY(A)-SPECIFIC RIBONUCLEASE PNLDC1"/>
    <property type="match status" value="1"/>
</dbReference>
<evidence type="ECO:0000313" key="3">
    <source>
        <dbReference type="EMBL" id="PIK44614.1"/>
    </source>
</evidence>
<dbReference type="Gene3D" id="3.30.420.10">
    <property type="entry name" value="Ribonuclease H-like superfamily/Ribonuclease H"/>
    <property type="match status" value="2"/>
</dbReference>
<dbReference type="SUPFAM" id="SSF53098">
    <property type="entry name" value="Ribonuclease H-like"/>
    <property type="match status" value="1"/>
</dbReference>
<dbReference type="AlphaFoldDB" id="A0A2G8K9D4"/>
<dbReference type="InterPro" id="IPR051181">
    <property type="entry name" value="CAF1_poly(A)_ribonucleases"/>
</dbReference>
<evidence type="ECO:0000256" key="2">
    <source>
        <dbReference type="SAM" id="Phobius"/>
    </source>
</evidence>
<accession>A0A2G8K9D4</accession>
<dbReference type="InterPro" id="IPR006941">
    <property type="entry name" value="RNase_CAF1"/>
</dbReference>
<gene>
    <name evidence="3" type="ORF">BSL78_18535</name>
</gene>
<dbReference type="GO" id="GO:0005634">
    <property type="term" value="C:nucleus"/>
    <property type="evidence" value="ECO:0007669"/>
    <property type="project" value="TreeGrafter"/>
</dbReference>
<dbReference type="GO" id="GO:1990432">
    <property type="term" value="P:siRNA 3'-end processing"/>
    <property type="evidence" value="ECO:0007669"/>
    <property type="project" value="TreeGrafter"/>
</dbReference>
<keyword evidence="2" id="KW-0812">Transmembrane</keyword>
<reference evidence="3 4" key="1">
    <citation type="journal article" date="2017" name="PLoS Biol.">
        <title>The sea cucumber genome provides insights into morphological evolution and visceral regeneration.</title>
        <authorList>
            <person name="Zhang X."/>
            <person name="Sun L."/>
            <person name="Yuan J."/>
            <person name="Sun Y."/>
            <person name="Gao Y."/>
            <person name="Zhang L."/>
            <person name="Li S."/>
            <person name="Dai H."/>
            <person name="Hamel J.F."/>
            <person name="Liu C."/>
            <person name="Yu Y."/>
            <person name="Liu S."/>
            <person name="Lin W."/>
            <person name="Guo K."/>
            <person name="Jin S."/>
            <person name="Xu P."/>
            <person name="Storey K.B."/>
            <person name="Huan P."/>
            <person name="Zhang T."/>
            <person name="Zhou Y."/>
            <person name="Zhang J."/>
            <person name="Lin C."/>
            <person name="Li X."/>
            <person name="Xing L."/>
            <person name="Huo D."/>
            <person name="Sun M."/>
            <person name="Wang L."/>
            <person name="Mercier A."/>
            <person name="Li F."/>
            <person name="Yang H."/>
            <person name="Xiang J."/>
        </authorList>
    </citation>
    <scope>NUCLEOTIDE SEQUENCE [LARGE SCALE GENOMIC DNA]</scope>
    <source>
        <strain evidence="3">Shaxun</strain>
        <tissue evidence="3">Muscle</tissue>
    </source>
</reference>
<dbReference type="EMBL" id="MRZV01000766">
    <property type="protein sequence ID" value="PIK44614.1"/>
    <property type="molecule type" value="Genomic_DNA"/>
</dbReference>
<dbReference type="Proteomes" id="UP000230750">
    <property type="component" value="Unassembled WGS sequence"/>
</dbReference>
<dbReference type="InterPro" id="IPR036397">
    <property type="entry name" value="RNaseH_sf"/>
</dbReference>
<keyword evidence="2" id="KW-0472">Membrane</keyword>
<keyword evidence="4" id="KW-1185">Reference proteome</keyword>
<comment type="similarity">
    <text evidence="1">Belongs to the CAF1 family.</text>
</comment>
<name>A0A2G8K9D4_STIJA</name>
<dbReference type="GO" id="GO:0005783">
    <property type="term" value="C:endoplasmic reticulum"/>
    <property type="evidence" value="ECO:0007669"/>
    <property type="project" value="TreeGrafter"/>
</dbReference>
<dbReference type="PANTHER" id="PTHR15092">
    <property type="entry name" value="POLY A -SPECIFIC RIBONUCLEASE/TARGET OF EGR1, MEMBER 1"/>
    <property type="match status" value="1"/>
</dbReference>
<evidence type="ECO:0000256" key="1">
    <source>
        <dbReference type="ARBA" id="ARBA00008372"/>
    </source>
</evidence>
<protein>
    <submittedName>
        <fullName evidence="3">Putative poly(A)-specific ribonuclease PARN-like domain-containing protein 1</fullName>
    </submittedName>
</protein>
<dbReference type="GO" id="GO:0000289">
    <property type="term" value="P:nuclear-transcribed mRNA poly(A) tail shortening"/>
    <property type="evidence" value="ECO:0007669"/>
    <property type="project" value="TreeGrafter"/>
</dbReference>
<proteinExistence type="inferred from homology"/>
<evidence type="ECO:0000313" key="4">
    <source>
        <dbReference type="Proteomes" id="UP000230750"/>
    </source>
</evidence>
<dbReference type="OrthoDB" id="414075at2759"/>
<organism evidence="3 4">
    <name type="scientific">Stichopus japonicus</name>
    <name type="common">Sea cucumber</name>
    <dbReference type="NCBI Taxonomy" id="307972"/>
    <lineage>
        <taxon>Eukaryota</taxon>
        <taxon>Metazoa</taxon>
        <taxon>Echinodermata</taxon>
        <taxon>Eleutherozoa</taxon>
        <taxon>Echinozoa</taxon>
        <taxon>Holothuroidea</taxon>
        <taxon>Aspidochirotacea</taxon>
        <taxon>Aspidochirotida</taxon>
        <taxon>Stichopodidae</taxon>
        <taxon>Apostichopus</taxon>
    </lineage>
</organism>
<feature type="transmembrane region" description="Helical" evidence="2">
    <location>
        <begin position="489"/>
        <end position="510"/>
    </location>
</feature>
<sequence length="519" mass="59015">MAPNYRSVVLRAKSLDLEFSGLTAEIDHVNSLFDSAEFRYQKLKMMAKKFTIPQFGLTAFVKTKETNCYKAYTYNFYIFPASWGSVDSWLTCQASSLKFLCCHEFDFNKWIYKGVSYLSIEQEEELKSQMKQSPYNLARDIDDDYMLKEILRKVRDWLMEEQEDVICLGEFDALQRLYLQLALKKAFPSVHVEIKDSGEVVASRLTSAESSTNEHQIAENLLDNLLGFSKVIRLLIKSKKPLIGHNCLTDMLLIYENFIHPLPDKLSEFKKIIHDLFPVIIDTKILIRENRKSLRGLGIDIGSTALQSLYLTLKNSAAKLSALNPPTIIIHHTSPKYEHAEHLHEAGYDSYLAGFIFIKLAHMLTVTKLGRASSPLITFHDYVQSIQPSVNKLYLMRANVGYVSLKGSDPSYNIPGWLYVQSKDSSALDASELAELFEGYSTVDVRLIDRKTAIIAVSSFIGCRNILKDFKSDGQLLVRKYNIFQHNKLVRYSLWGSLALMGAICVWALLGDQKSSDVG</sequence>
<keyword evidence="2" id="KW-1133">Transmembrane helix</keyword>
<dbReference type="GO" id="GO:0000175">
    <property type="term" value="F:3'-5'-RNA exonuclease activity"/>
    <property type="evidence" value="ECO:0007669"/>
    <property type="project" value="TreeGrafter"/>
</dbReference>
<dbReference type="GO" id="GO:1990431">
    <property type="term" value="P:priRNA 3'-end processing"/>
    <property type="evidence" value="ECO:0007669"/>
    <property type="project" value="TreeGrafter"/>
</dbReference>
<dbReference type="Pfam" id="PF04857">
    <property type="entry name" value="CAF1"/>
    <property type="match status" value="1"/>
</dbReference>